<keyword evidence="2" id="KW-1185">Reference proteome</keyword>
<feature type="non-terminal residue" evidence="1">
    <location>
        <position position="1"/>
    </location>
</feature>
<sequence>CTKKNKRHRAFSHAVSDSIFIPGLVFELNLMTLLPREVSGNRKSRYLWRLESLFSSRTLCRFSLRFANNLQKYMLFGSFVQTFADNLQICRLIPAFREKTIPFRLNKLHICRLLSRFADFVSINLHICRLIEGRLSSCHIY</sequence>
<protein>
    <submittedName>
        <fullName evidence="1">Uncharacterized protein</fullName>
    </submittedName>
</protein>
<comment type="caution">
    <text evidence="1">The sequence shown here is derived from an EMBL/GenBank/DDBJ whole genome shotgun (WGS) entry which is preliminary data.</text>
</comment>
<reference evidence="2" key="1">
    <citation type="journal article" date="2019" name="Int. J. Syst. Evol. Microbiol.">
        <title>The Global Catalogue of Microorganisms (GCM) 10K type strain sequencing project: providing services to taxonomists for standard genome sequencing and annotation.</title>
        <authorList>
            <consortium name="The Broad Institute Genomics Platform"/>
            <consortium name="The Broad Institute Genome Sequencing Center for Infectious Disease"/>
            <person name="Wu L."/>
            <person name="Ma J."/>
        </authorList>
    </citation>
    <scope>NUCLEOTIDE SEQUENCE [LARGE SCALE GENOMIC DNA]</scope>
    <source>
        <strain evidence="2">CCUG 57113</strain>
    </source>
</reference>
<gene>
    <name evidence="1" type="ORF">ACFPPD_26485</name>
</gene>
<accession>A0ABW0M5M2</accession>
<organism evidence="1 2">
    <name type="scientific">Cohnella suwonensis</name>
    <dbReference type="NCBI Taxonomy" id="696072"/>
    <lineage>
        <taxon>Bacteria</taxon>
        <taxon>Bacillati</taxon>
        <taxon>Bacillota</taxon>
        <taxon>Bacilli</taxon>
        <taxon>Bacillales</taxon>
        <taxon>Paenibacillaceae</taxon>
        <taxon>Cohnella</taxon>
    </lineage>
</organism>
<dbReference type="EMBL" id="JBHSMH010000118">
    <property type="protein sequence ID" value="MFC5472236.1"/>
    <property type="molecule type" value="Genomic_DNA"/>
</dbReference>
<proteinExistence type="predicted"/>
<dbReference type="RefSeq" id="WP_378083962.1">
    <property type="nucleotide sequence ID" value="NZ_JBHSMH010000118.1"/>
</dbReference>
<evidence type="ECO:0000313" key="1">
    <source>
        <dbReference type="EMBL" id="MFC5472236.1"/>
    </source>
</evidence>
<evidence type="ECO:0000313" key="2">
    <source>
        <dbReference type="Proteomes" id="UP001596105"/>
    </source>
</evidence>
<name>A0ABW0M5M2_9BACL</name>
<dbReference type="Proteomes" id="UP001596105">
    <property type="component" value="Unassembled WGS sequence"/>
</dbReference>